<gene>
    <name evidence="2" type="ORF">P0Y55_13050</name>
</gene>
<dbReference type="InterPro" id="IPR029052">
    <property type="entry name" value="Metallo-depent_PP-like"/>
</dbReference>
<dbReference type="InterPro" id="IPR004843">
    <property type="entry name" value="Calcineurin-like_PHP"/>
</dbReference>
<dbReference type="EMBL" id="CP119317">
    <property type="protein sequence ID" value="WEK53503.1"/>
    <property type="molecule type" value="Genomic_DNA"/>
</dbReference>
<protein>
    <submittedName>
        <fullName evidence="2">Metallophosphoesterase family protein</fullName>
    </submittedName>
</protein>
<dbReference type="InterPro" id="IPR011230">
    <property type="entry name" value="PAP14/16/28/29"/>
</dbReference>
<proteinExistence type="predicted"/>
<dbReference type="CDD" id="cd07383">
    <property type="entry name" value="MPP_Dcr2"/>
    <property type="match status" value="1"/>
</dbReference>
<dbReference type="AlphaFoldDB" id="A0AA95EU47"/>
<reference evidence="2" key="1">
    <citation type="submission" date="2023-03" db="EMBL/GenBank/DDBJ databases">
        <title>Andean soil-derived lignocellulolytic bacterial consortium as a source of novel taxa and putative plastic-active enzymes.</title>
        <authorList>
            <person name="Diaz-Garcia L."/>
            <person name="Chuvochina M."/>
            <person name="Feuerriegel G."/>
            <person name="Bunk B."/>
            <person name="Sproer C."/>
            <person name="Streit W.R."/>
            <person name="Rodriguez L.M."/>
            <person name="Overmann J."/>
            <person name="Jimenez D.J."/>
        </authorList>
    </citation>
    <scope>NUCLEOTIDE SEQUENCE</scope>
    <source>
        <strain evidence="2">MAG 2441</strain>
    </source>
</reference>
<evidence type="ECO:0000313" key="2">
    <source>
        <dbReference type="EMBL" id="WEK53503.1"/>
    </source>
</evidence>
<dbReference type="GO" id="GO:0016788">
    <property type="term" value="F:hydrolase activity, acting on ester bonds"/>
    <property type="evidence" value="ECO:0007669"/>
    <property type="project" value="TreeGrafter"/>
</dbReference>
<dbReference type="Gene3D" id="3.60.21.10">
    <property type="match status" value="1"/>
</dbReference>
<dbReference type="Proteomes" id="UP001178662">
    <property type="component" value="Chromosome"/>
</dbReference>
<sequence length="311" mass="34660">MGEKLRFRNEGTFKIAQFTDLHWCNGKAEDKKTRSLMEQVIIAENPDLIVFTGDIIESLRCKDPLQAFEDAVSVAVESGIPWAAIFGNHDSEGNVSRQQLMNLQLSLSGSVAESGPSYIGGVGNYVIRLFGANSDDSAAAVLYFFDSGSYSTVPSIKGYDWVKHRQVEWFSEQANSLKLKHQGIPMQSLAFLHIPLPEYREVWERQICYGHRYEKVSCPQLNSGLFTAMVEAGGVQGVFCGHDHNNDYIGSISGIKLCYGRSTGYNTYGRWLFQRGARIIELHAGADFTTWLRLANGKKVTTAHKHKPGIL</sequence>
<evidence type="ECO:0000313" key="3">
    <source>
        <dbReference type="Proteomes" id="UP001178662"/>
    </source>
</evidence>
<dbReference type="SUPFAM" id="SSF56300">
    <property type="entry name" value="Metallo-dependent phosphatases"/>
    <property type="match status" value="1"/>
</dbReference>
<organism evidence="2 3">
    <name type="scientific">Candidatus Cohnella colombiensis</name>
    <dbReference type="NCBI Taxonomy" id="3121368"/>
    <lineage>
        <taxon>Bacteria</taxon>
        <taxon>Bacillati</taxon>
        <taxon>Bacillota</taxon>
        <taxon>Bacilli</taxon>
        <taxon>Bacillales</taxon>
        <taxon>Paenibacillaceae</taxon>
        <taxon>Cohnella</taxon>
    </lineage>
</organism>
<accession>A0AA95EU47</accession>
<dbReference type="PANTHER" id="PTHR32440">
    <property type="entry name" value="PHOSPHATASE DCR2-RELATED-RELATED"/>
    <property type="match status" value="1"/>
</dbReference>
<feature type="domain" description="Calcineurin-like phosphoesterase" evidence="1">
    <location>
        <begin position="13"/>
        <end position="245"/>
    </location>
</feature>
<dbReference type="GO" id="GO:0005737">
    <property type="term" value="C:cytoplasm"/>
    <property type="evidence" value="ECO:0007669"/>
    <property type="project" value="TreeGrafter"/>
</dbReference>
<dbReference type="PIRSF" id="PIRSF030250">
    <property type="entry name" value="Ptase_At2g46880"/>
    <property type="match status" value="1"/>
</dbReference>
<name>A0AA95EU47_9BACL</name>
<keyword evidence="3" id="KW-1185">Reference proteome</keyword>
<evidence type="ECO:0000259" key="1">
    <source>
        <dbReference type="Pfam" id="PF00149"/>
    </source>
</evidence>
<dbReference type="Pfam" id="PF00149">
    <property type="entry name" value="Metallophos"/>
    <property type="match status" value="1"/>
</dbReference>